<dbReference type="PIRSF" id="PIRSF036696">
    <property type="entry name" value="ACY-1"/>
    <property type="match status" value="1"/>
</dbReference>
<dbReference type="Gene3D" id="3.30.70.360">
    <property type="match status" value="1"/>
</dbReference>
<dbReference type="InterPro" id="IPR036264">
    <property type="entry name" value="Bact_exopeptidase_dim_dom"/>
</dbReference>
<accession>M1MMM2</accession>
<dbReference type="InterPro" id="IPR047177">
    <property type="entry name" value="Pept_M20A"/>
</dbReference>
<keyword evidence="4" id="KW-0378">Hydrolase</keyword>
<keyword evidence="3" id="KW-0479">Metal-binding</keyword>
<feature type="domain" description="Peptidase M20 dimerisation" evidence="6">
    <location>
        <begin position="242"/>
        <end position="389"/>
    </location>
</feature>
<dbReference type="GO" id="GO:0046872">
    <property type="term" value="F:metal ion binding"/>
    <property type="evidence" value="ECO:0007669"/>
    <property type="project" value="UniProtKB-KW"/>
</dbReference>
<evidence type="ECO:0000256" key="3">
    <source>
        <dbReference type="ARBA" id="ARBA00022723"/>
    </source>
</evidence>
<evidence type="ECO:0000256" key="2">
    <source>
        <dbReference type="ARBA" id="ARBA00022670"/>
    </source>
</evidence>
<organism evidence="7 8">
    <name type="scientific">Clostridium saccharoperbutylacetonicum N1-4(HMT)</name>
    <dbReference type="NCBI Taxonomy" id="931276"/>
    <lineage>
        <taxon>Bacteria</taxon>
        <taxon>Bacillati</taxon>
        <taxon>Bacillota</taxon>
        <taxon>Clostridia</taxon>
        <taxon>Eubacteriales</taxon>
        <taxon>Clostridiaceae</taxon>
        <taxon>Clostridium</taxon>
    </lineage>
</organism>
<dbReference type="InterPro" id="IPR011650">
    <property type="entry name" value="Peptidase_M20_dimer"/>
</dbReference>
<gene>
    <name evidence="7" type="ORF">Cspa_c37130</name>
</gene>
<keyword evidence="5" id="KW-0862">Zinc</keyword>
<dbReference type="PANTHER" id="PTHR45962:SF1">
    <property type="entry name" value="N-FATTY-ACYL-AMINO ACID SYNTHASE_HYDROLASE PM20D1"/>
    <property type="match status" value="1"/>
</dbReference>
<dbReference type="HOGENOM" id="CLU_021802_11_1_9"/>
<reference evidence="7 8" key="1">
    <citation type="submission" date="2013-02" db="EMBL/GenBank/DDBJ databases">
        <title>Genome sequence of Clostridium saccharoperbutylacetonicum N1-4(HMT).</title>
        <authorList>
            <person name="Poehlein A."/>
            <person name="Daniel R."/>
        </authorList>
    </citation>
    <scope>NUCLEOTIDE SEQUENCE [LARGE SCALE GENOMIC DNA]</scope>
    <source>
        <strain evidence="8">N1-4(HMT)</strain>
    </source>
</reference>
<proteinExistence type="inferred from homology"/>
<dbReference type="FunFam" id="1.10.150.900:FF:000003">
    <property type="entry name" value="N-fatty-acyl-amino acid synthase/hydrolase PM20D1"/>
    <property type="match status" value="1"/>
</dbReference>
<dbReference type="GO" id="GO:0008233">
    <property type="term" value="F:peptidase activity"/>
    <property type="evidence" value="ECO:0007669"/>
    <property type="project" value="UniProtKB-KW"/>
</dbReference>
<dbReference type="Gene3D" id="1.10.150.900">
    <property type="match status" value="1"/>
</dbReference>
<comment type="similarity">
    <text evidence="1">Belongs to the peptidase M20A family.</text>
</comment>
<evidence type="ECO:0000259" key="6">
    <source>
        <dbReference type="Pfam" id="PF07687"/>
    </source>
</evidence>
<dbReference type="Pfam" id="PF07687">
    <property type="entry name" value="M20_dimer"/>
    <property type="match status" value="1"/>
</dbReference>
<dbReference type="OrthoDB" id="9792335at2"/>
<dbReference type="GO" id="GO:0006508">
    <property type="term" value="P:proteolysis"/>
    <property type="evidence" value="ECO:0007669"/>
    <property type="project" value="UniProtKB-KW"/>
</dbReference>
<evidence type="ECO:0000313" key="7">
    <source>
        <dbReference type="EMBL" id="AGF57473.1"/>
    </source>
</evidence>
<keyword evidence="2" id="KW-0645">Protease</keyword>
<evidence type="ECO:0000256" key="5">
    <source>
        <dbReference type="ARBA" id="ARBA00022833"/>
    </source>
</evidence>
<dbReference type="Proteomes" id="UP000011728">
    <property type="component" value="Chromosome"/>
</dbReference>
<dbReference type="STRING" id="36745.CLSAP_34860"/>
<sequence length="490" mass="54890">MKKCRKGLCIAFSGILLLVAILLVRTFMFVPKYETKATSLERQNAQIDEDKAISDLSEAIKYKTVYDYDNSKVDTNAFLQMHSFIDKSFPNLTRSLEKQVINKYSLLYKWQGQEDDDAIVLMAHMDVVGGETGSESDWDYPMFSGQVTDDYIYGRGTLDIKGQLIGILESIDQLVKEGYVPKKTIYIAIGHDEELGGNEGNKVIAEKLKEQGVKVDMVLDEGGYIVKGVVPKVDLPVALVGIEEKGYVSLKLTAQGKGGHSSMPDKEMAINDIASALDKLKDSPFDAKIDGPTKEFLNNVEPKMPFISRLAISNQWLFKPIILNMLSNSPSSNAIIRTTIAPTIISGGVKDNVIPQTCEAIINFRIFPGETVDSVREKVEEYLKNENVKVDIVGSSWNPSKASNSNSDEYKEVEQVVNTIFPDTLVSPYLVVGCTDSRYYQNICDEIFRFTPVVLEKEDLNRLHGVNERISKKGYIDMIQYYYQLVKGLK</sequence>
<dbReference type="RefSeq" id="WP_015393788.1">
    <property type="nucleotide sequence ID" value="NC_020291.1"/>
</dbReference>
<dbReference type="EMBL" id="CP004121">
    <property type="protein sequence ID" value="AGF57473.1"/>
    <property type="molecule type" value="Genomic_DNA"/>
</dbReference>
<dbReference type="Pfam" id="PF01546">
    <property type="entry name" value="Peptidase_M20"/>
    <property type="match status" value="1"/>
</dbReference>
<evidence type="ECO:0000313" key="8">
    <source>
        <dbReference type="Proteomes" id="UP000011728"/>
    </source>
</evidence>
<dbReference type="SUPFAM" id="SSF55031">
    <property type="entry name" value="Bacterial exopeptidase dimerisation domain"/>
    <property type="match status" value="1"/>
</dbReference>
<name>M1MMM2_9CLOT</name>
<protein>
    <submittedName>
        <fullName evidence="7">Acetylornithine deacetylase/succinyldiaminopimelate desuccinylase-like deacylase</fullName>
    </submittedName>
</protein>
<dbReference type="eggNOG" id="COG0624">
    <property type="taxonomic scope" value="Bacteria"/>
</dbReference>
<dbReference type="AlphaFoldDB" id="M1MMM2"/>
<dbReference type="KEGG" id="csr:Cspa_c37130"/>
<dbReference type="PANTHER" id="PTHR45962">
    <property type="entry name" value="N-FATTY-ACYL-AMINO ACID SYNTHASE/HYDROLASE PM20D1"/>
    <property type="match status" value="1"/>
</dbReference>
<keyword evidence="8" id="KW-1185">Reference proteome</keyword>
<evidence type="ECO:0000256" key="4">
    <source>
        <dbReference type="ARBA" id="ARBA00022801"/>
    </source>
</evidence>
<dbReference type="Gene3D" id="3.40.630.10">
    <property type="entry name" value="Zn peptidases"/>
    <property type="match status" value="1"/>
</dbReference>
<dbReference type="SUPFAM" id="SSF53187">
    <property type="entry name" value="Zn-dependent exopeptidases"/>
    <property type="match status" value="1"/>
</dbReference>
<dbReference type="PATRIC" id="fig|931276.5.peg.3743"/>
<dbReference type="InterPro" id="IPR002933">
    <property type="entry name" value="Peptidase_M20"/>
</dbReference>
<evidence type="ECO:0000256" key="1">
    <source>
        <dbReference type="ARBA" id="ARBA00006247"/>
    </source>
</evidence>